<keyword evidence="3" id="KW-0605">Phycobilisome</keyword>
<dbReference type="EMBL" id="JHEG02000059">
    <property type="protein sequence ID" value="KIE07649.1"/>
    <property type="molecule type" value="Genomic_DNA"/>
</dbReference>
<dbReference type="Gene3D" id="1.25.10.10">
    <property type="entry name" value="Leucine-rich Repeat Variant"/>
    <property type="match status" value="1"/>
</dbReference>
<dbReference type="InterPro" id="IPR004155">
    <property type="entry name" value="PBS_lyase_HEAT"/>
</dbReference>
<name>A0A0C1QQ53_9CYAN</name>
<dbReference type="EMBL" id="JHEG04000001">
    <property type="protein sequence ID" value="KAF3888853.1"/>
    <property type="molecule type" value="Genomic_DNA"/>
</dbReference>
<dbReference type="PANTHER" id="PTHR12697:SF39">
    <property type="entry name" value="SLR1687 PROTEIN"/>
    <property type="match status" value="1"/>
</dbReference>
<keyword evidence="2" id="KW-0042">Antenna complex</keyword>
<comment type="similarity">
    <text evidence="1">Belongs to the CpcE/RpcE/PecE family.</text>
</comment>
<evidence type="ECO:0000313" key="8">
    <source>
        <dbReference type="Proteomes" id="UP000029738"/>
    </source>
</evidence>
<evidence type="ECO:0000313" key="6">
    <source>
        <dbReference type="EMBL" id="KAF3888853.1"/>
    </source>
</evidence>
<evidence type="ECO:0000256" key="2">
    <source>
        <dbReference type="ARBA" id="ARBA00022549"/>
    </source>
</evidence>
<dbReference type="AlphaFoldDB" id="A0A0C1QQ53"/>
<dbReference type="Proteomes" id="UP000029738">
    <property type="component" value="Unassembled WGS sequence"/>
</dbReference>
<reference evidence="7" key="1">
    <citation type="journal article" date="2015" name="Genome Announc.">
        <title>Draft Genome Sequence of Tolypothrix boutellei Strain VB521301.</title>
        <authorList>
            <person name="Chandrababunaidu M.M."/>
            <person name="Singh D."/>
            <person name="Sen D."/>
            <person name="Bhan S."/>
            <person name="Das S."/>
            <person name="Gupta A."/>
            <person name="Adhikary S.P."/>
            <person name="Tripathy S."/>
        </authorList>
    </citation>
    <scope>NUCLEOTIDE SEQUENCE</scope>
    <source>
        <strain evidence="7">VB521301</strain>
    </source>
</reference>
<keyword evidence="8" id="KW-1185">Reference proteome</keyword>
<comment type="function">
    <text evidence="5">Catalyzes the hydroxylation of the N(6)-(4-aminobutyl)-L-lysine intermediate produced by deoxyhypusine synthase/DHPS on a critical lysine of the eukaryotic translation initiation factor 5A/eIF-5A. This is the second step of the post-translational modification of that lysine into an unusual amino acid residue named hypusine. Hypusination is unique to mature eIF-5A factor and is essential for its function.</text>
</comment>
<evidence type="ECO:0000256" key="4">
    <source>
        <dbReference type="ARBA" id="ARBA00023239"/>
    </source>
</evidence>
<dbReference type="PROSITE" id="PS50077">
    <property type="entry name" value="HEAT_REPEAT"/>
    <property type="match status" value="1"/>
</dbReference>
<dbReference type="SUPFAM" id="SSF48371">
    <property type="entry name" value="ARM repeat"/>
    <property type="match status" value="1"/>
</dbReference>
<keyword evidence="4 7" id="KW-0456">Lyase</keyword>
<dbReference type="InterPro" id="IPR011989">
    <property type="entry name" value="ARM-like"/>
</dbReference>
<evidence type="ECO:0000256" key="5">
    <source>
        <dbReference type="ARBA" id="ARBA00045876"/>
    </source>
</evidence>
<sequence length="221" mass="24176">MSTTPESVKQMLSSQDLGDRLRAVNLVRQLEPTVGYELIQTAINDSNSRVRYSAVSQLDTLGDQNLDLTLNVLRDRLFNDPEADVQAAAADCLGALKLQEAFQDLQQVYRTTKEWIVQLSIIAALGELGDPRAFELLKEALASNNELVITAAIGSLGELGDPQAVPLLVPFVTNPDWQVRYRLAQALRRLGSADAKSVLETLAKDEIEAVATEAKKSLNES</sequence>
<evidence type="ECO:0000313" key="7">
    <source>
        <dbReference type="EMBL" id="KIE07649.1"/>
    </source>
</evidence>
<dbReference type="GO" id="GO:0016491">
    <property type="term" value="F:oxidoreductase activity"/>
    <property type="evidence" value="ECO:0007669"/>
    <property type="project" value="TreeGrafter"/>
</dbReference>
<dbReference type="OrthoDB" id="510108at2"/>
<dbReference type="NCBIfam" id="NF045915">
    <property type="entry name" value="PhycobilmeDegNblB"/>
    <property type="match status" value="1"/>
</dbReference>
<dbReference type="InterPro" id="IPR021133">
    <property type="entry name" value="HEAT_type_2"/>
</dbReference>
<protein>
    <submittedName>
        <fullName evidence="6">HEAT repeat domain-containing protein</fullName>
    </submittedName>
    <submittedName>
        <fullName evidence="7">Phycocyanin alpha phycocyanobilin lyase</fullName>
    </submittedName>
</protein>
<dbReference type="GO" id="GO:0016829">
    <property type="term" value="F:lyase activity"/>
    <property type="evidence" value="ECO:0007669"/>
    <property type="project" value="UniProtKB-KW"/>
</dbReference>
<dbReference type="RefSeq" id="WP_038087831.1">
    <property type="nucleotide sequence ID" value="NZ_JHEG04000001.1"/>
</dbReference>
<gene>
    <name evidence="7" type="ORF">DA73_0242210</name>
    <name evidence="6" type="ORF">DA73_0400027735</name>
</gene>
<comment type="caution">
    <text evidence="7">The sequence shown here is derived from an EMBL/GenBank/DDBJ whole genome shotgun (WGS) entry which is preliminary data.</text>
</comment>
<dbReference type="PANTHER" id="PTHR12697">
    <property type="entry name" value="PBS LYASE HEAT-LIKE PROTEIN"/>
    <property type="match status" value="1"/>
</dbReference>
<reference evidence="6" key="2">
    <citation type="submission" date="2019-11" db="EMBL/GenBank/DDBJ databases">
        <title>Improved Assembly of Tolypothrix boutellei genome.</title>
        <authorList>
            <person name="Sarangi A.N."/>
            <person name="Mukherjee M."/>
            <person name="Ghosh S."/>
            <person name="Singh D."/>
            <person name="Das A."/>
            <person name="Kant S."/>
            <person name="Prusty A."/>
            <person name="Tripathy S."/>
        </authorList>
    </citation>
    <scope>NUCLEOTIDE SEQUENCE</scope>
    <source>
        <strain evidence="6">VB521301</strain>
    </source>
</reference>
<dbReference type="SMART" id="SM00567">
    <property type="entry name" value="EZ_HEAT"/>
    <property type="match status" value="4"/>
</dbReference>
<evidence type="ECO:0000256" key="3">
    <source>
        <dbReference type="ARBA" id="ARBA00022738"/>
    </source>
</evidence>
<dbReference type="GO" id="GO:0030089">
    <property type="term" value="C:phycobilisome"/>
    <property type="evidence" value="ECO:0007669"/>
    <property type="project" value="UniProtKB-KW"/>
</dbReference>
<evidence type="ECO:0000256" key="1">
    <source>
        <dbReference type="ARBA" id="ARBA00009299"/>
    </source>
</evidence>
<organism evidence="7">
    <name type="scientific">Tolypothrix bouteillei VB521301</name>
    <dbReference type="NCBI Taxonomy" id="1479485"/>
    <lineage>
        <taxon>Bacteria</taxon>
        <taxon>Bacillati</taxon>
        <taxon>Cyanobacteriota</taxon>
        <taxon>Cyanophyceae</taxon>
        <taxon>Nostocales</taxon>
        <taxon>Tolypothrichaceae</taxon>
        <taxon>Tolypothrix</taxon>
    </lineage>
</organism>
<dbReference type="STRING" id="1479485.DA73_0242210"/>
<dbReference type="Pfam" id="PF13646">
    <property type="entry name" value="HEAT_2"/>
    <property type="match status" value="1"/>
</dbReference>
<proteinExistence type="inferred from homology"/>
<dbReference type="InterPro" id="IPR016024">
    <property type="entry name" value="ARM-type_fold"/>
</dbReference>
<accession>A0A0C1QQ53</accession>